<proteinExistence type="predicted"/>
<evidence type="ECO:0000256" key="4">
    <source>
        <dbReference type="ARBA" id="ARBA00023139"/>
    </source>
</evidence>
<evidence type="ECO:0000256" key="6">
    <source>
        <dbReference type="SAM" id="SignalP"/>
    </source>
</evidence>
<feature type="chain" id="PRO_5038750702" evidence="6">
    <location>
        <begin position="23"/>
        <end position="409"/>
    </location>
</feature>
<gene>
    <name evidence="7" type="ORF">DWY99_03530</name>
</gene>
<keyword evidence="3" id="KW-0472">Membrane</keyword>
<dbReference type="EMBL" id="QRTC01000008">
    <property type="protein sequence ID" value="RGQ43073.1"/>
    <property type="molecule type" value="Genomic_DNA"/>
</dbReference>
<evidence type="ECO:0000313" key="7">
    <source>
        <dbReference type="EMBL" id="RGQ43073.1"/>
    </source>
</evidence>
<comment type="caution">
    <text evidence="7">The sequence shown here is derived from an EMBL/GenBank/DDBJ whole genome shotgun (WGS) entry which is preliminary data.</text>
</comment>
<keyword evidence="5" id="KW-0449">Lipoprotein</keyword>
<accession>A0A412AZZ3</accession>
<dbReference type="InterPro" id="IPR050490">
    <property type="entry name" value="Bact_solute-bd_prot1"/>
</dbReference>
<dbReference type="Gene3D" id="3.40.190.10">
    <property type="entry name" value="Periplasmic binding protein-like II"/>
    <property type="match status" value="2"/>
</dbReference>
<feature type="signal peptide" evidence="6">
    <location>
        <begin position="1"/>
        <end position="22"/>
    </location>
</feature>
<evidence type="ECO:0000256" key="2">
    <source>
        <dbReference type="ARBA" id="ARBA00022729"/>
    </source>
</evidence>
<dbReference type="Proteomes" id="UP000284751">
    <property type="component" value="Unassembled WGS sequence"/>
</dbReference>
<sequence length="409" mass="45532">MCVVKRVLSVLLTLSLAVSLLAGCNSGSGNSSADSSKTQSADSSEPVSVRWIQHQIEYADPLNKLVDKYMDEHPNVTINLEVNGTNYWETLKSMLAANDVPDIFMTDGYNVMRSYTDYLEDLSDEDFVDVIKEEARQCVDLDGQVVGLPTGFQGNGMIYNKRIFEENNIEIPTTFSEFKSVCEELQSKGITPMINGYKEGYHLGFFLGSIGYAHIPDMEEYNNQRYDGSVTFAGQPELMRCIDFLDYVLEQGKNDPLNVAMSDACTLFAQEQAAMMFQGEWTWGTIKSINPDIQAGMFPVPVSEVAEENKLTVDTNCCWHVGKGGNATEEAKKILNWIALSDSSKEIMENDFQITPAVEAGIISAIIRSPWLRLRLCRRAILTAGLGLVGQMVSVMPLDKSYRNIFLAM</sequence>
<dbReference type="PANTHER" id="PTHR43649:SF33">
    <property type="entry name" value="POLYGALACTURONAN_RHAMNOGALACTURONAN-BINDING PROTEIN YTCQ"/>
    <property type="match status" value="1"/>
</dbReference>
<evidence type="ECO:0000256" key="1">
    <source>
        <dbReference type="ARBA" id="ARBA00022475"/>
    </source>
</evidence>
<name>A0A412AZZ3_9FIRM</name>
<evidence type="ECO:0000313" key="8">
    <source>
        <dbReference type="Proteomes" id="UP000284751"/>
    </source>
</evidence>
<dbReference type="PANTHER" id="PTHR43649">
    <property type="entry name" value="ARABINOSE-BINDING PROTEIN-RELATED"/>
    <property type="match status" value="1"/>
</dbReference>
<dbReference type="AlphaFoldDB" id="A0A412AZZ3"/>
<evidence type="ECO:0000256" key="3">
    <source>
        <dbReference type="ARBA" id="ARBA00023136"/>
    </source>
</evidence>
<reference evidence="7 8" key="1">
    <citation type="submission" date="2018-08" db="EMBL/GenBank/DDBJ databases">
        <title>A genome reference for cultivated species of the human gut microbiota.</title>
        <authorList>
            <person name="Zou Y."/>
            <person name="Xue W."/>
            <person name="Luo G."/>
        </authorList>
    </citation>
    <scope>NUCLEOTIDE SEQUENCE [LARGE SCALE GENOMIC DNA]</scope>
    <source>
        <strain evidence="7 8">AF28-26</strain>
    </source>
</reference>
<keyword evidence="4" id="KW-0564">Palmitate</keyword>
<dbReference type="SUPFAM" id="SSF53850">
    <property type="entry name" value="Periplasmic binding protein-like II"/>
    <property type="match status" value="1"/>
</dbReference>
<dbReference type="PROSITE" id="PS51257">
    <property type="entry name" value="PROKAR_LIPOPROTEIN"/>
    <property type="match status" value="1"/>
</dbReference>
<keyword evidence="1" id="KW-1003">Cell membrane</keyword>
<evidence type="ECO:0000256" key="5">
    <source>
        <dbReference type="ARBA" id="ARBA00023288"/>
    </source>
</evidence>
<dbReference type="Pfam" id="PF13416">
    <property type="entry name" value="SBP_bac_8"/>
    <property type="match status" value="1"/>
</dbReference>
<dbReference type="InterPro" id="IPR006059">
    <property type="entry name" value="SBP"/>
</dbReference>
<keyword evidence="2 6" id="KW-0732">Signal</keyword>
<organism evidence="7 8">
    <name type="scientific">[Clostridium] leptum</name>
    <dbReference type="NCBI Taxonomy" id="1535"/>
    <lineage>
        <taxon>Bacteria</taxon>
        <taxon>Bacillati</taxon>
        <taxon>Bacillota</taxon>
        <taxon>Clostridia</taxon>
        <taxon>Eubacteriales</taxon>
        <taxon>Oscillospiraceae</taxon>
        <taxon>Oscillospiraceae incertae sedis</taxon>
    </lineage>
</organism>
<protein>
    <submittedName>
        <fullName evidence="7">Extracellular solute-binding protein</fullName>
    </submittedName>
</protein>